<evidence type="ECO:0000256" key="2">
    <source>
        <dbReference type="SAM" id="SignalP"/>
    </source>
</evidence>
<evidence type="ECO:0000256" key="1">
    <source>
        <dbReference type="SAM" id="MobiDB-lite"/>
    </source>
</evidence>
<dbReference type="AlphaFoldDB" id="A0A2S7WC40"/>
<feature type="signal peptide" evidence="2">
    <location>
        <begin position="1"/>
        <end position="23"/>
    </location>
</feature>
<evidence type="ECO:0000313" key="4">
    <source>
        <dbReference type="EMBL" id="PQJ75199.1"/>
    </source>
</evidence>
<evidence type="ECO:0000259" key="3">
    <source>
        <dbReference type="Pfam" id="PF07484"/>
    </source>
</evidence>
<feature type="region of interest" description="Disordered" evidence="1">
    <location>
        <begin position="231"/>
        <end position="285"/>
    </location>
</feature>
<name>A0A2S7WC40_9FLAO</name>
<comment type="caution">
    <text evidence="4">The sequence shown here is derived from an EMBL/GenBank/DDBJ whole genome shotgun (WGS) entry which is preliminary data.</text>
</comment>
<dbReference type="InterPro" id="IPR011083">
    <property type="entry name" value="Phage_tail_collar_dom"/>
</dbReference>
<feature type="chain" id="PRO_5015599220" description="Phage tail collar domain-containing protein" evidence="2">
    <location>
        <begin position="24"/>
        <end position="297"/>
    </location>
</feature>
<dbReference type="RefSeq" id="WP_105046341.1">
    <property type="nucleotide sequence ID" value="NZ_CP150662.1"/>
</dbReference>
<dbReference type="Gene3D" id="3.90.1340.10">
    <property type="entry name" value="Phage tail collar domain"/>
    <property type="match status" value="1"/>
</dbReference>
<keyword evidence="2" id="KW-0732">Signal</keyword>
<accession>A0A2S7WC40</accession>
<proteinExistence type="predicted"/>
<protein>
    <recommendedName>
        <fullName evidence="3">Phage tail collar domain-containing protein</fullName>
    </recommendedName>
</protein>
<keyword evidence="5" id="KW-1185">Reference proteome</keyword>
<dbReference type="InterPro" id="IPR037053">
    <property type="entry name" value="Phage_tail_collar_dom_sf"/>
</dbReference>
<organism evidence="4 5">
    <name type="scientific">Polaribacter gangjinensis</name>
    <dbReference type="NCBI Taxonomy" id="574710"/>
    <lineage>
        <taxon>Bacteria</taxon>
        <taxon>Pseudomonadati</taxon>
        <taxon>Bacteroidota</taxon>
        <taxon>Flavobacteriia</taxon>
        <taxon>Flavobacteriales</taxon>
        <taxon>Flavobacteriaceae</taxon>
    </lineage>
</organism>
<dbReference type="EMBL" id="MSCL01000001">
    <property type="protein sequence ID" value="PQJ75199.1"/>
    <property type="molecule type" value="Genomic_DNA"/>
</dbReference>
<dbReference type="OrthoDB" id="9113831at2"/>
<sequence>MKKSYLLLEFITLLLLSISNSGAQTNVTSSGMSIQGIARDDKNEALANIDQLDLTFMVYYLVGSSTSPTEILRSTATVRTDNFGVFSYVLNISMDHYNLISNQSSYLRVSSGSVIFSDEKLQAVPYAIHAQNGVPTGTIVAFIGSVAPSGWLLCDGSAIPNTPFTENLKTLLGANNTPDLRAMFLRGAGNGNGKIGPTLKQVVQDDMKSHLHAVNINTNTTGNHNHTITFSNDDFNGSGGSNKNGLEDDTNGDSRFNRNLTTNTTGNHAHNVNGNTADTGGEETRPINYGVNYIIKI</sequence>
<feature type="domain" description="Phage tail collar" evidence="3">
    <location>
        <begin position="137"/>
        <end position="184"/>
    </location>
</feature>
<feature type="compositionally biased region" description="Polar residues" evidence="1">
    <location>
        <begin position="253"/>
        <end position="278"/>
    </location>
</feature>
<dbReference type="Proteomes" id="UP000237608">
    <property type="component" value="Unassembled WGS sequence"/>
</dbReference>
<gene>
    <name evidence="4" type="ORF">BTO13_08045</name>
</gene>
<dbReference type="Pfam" id="PF07484">
    <property type="entry name" value="Collar"/>
    <property type="match status" value="1"/>
</dbReference>
<evidence type="ECO:0000313" key="5">
    <source>
        <dbReference type="Proteomes" id="UP000237608"/>
    </source>
</evidence>
<reference evidence="4 5" key="1">
    <citation type="submission" date="2016-12" db="EMBL/GenBank/DDBJ databases">
        <title>Trade-off between light-utilization and light-protection in marine flavobacteria.</title>
        <authorList>
            <person name="Kumagai Y."/>
            <person name="Yoshizawa S."/>
            <person name="Kogure K."/>
            <person name="Iwasaki W."/>
        </authorList>
    </citation>
    <scope>NUCLEOTIDE SEQUENCE [LARGE SCALE GENOMIC DNA]</scope>
    <source>
        <strain evidence="4 5">KCTC 22729</strain>
    </source>
</reference>
<dbReference type="SUPFAM" id="SSF88874">
    <property type="entry name" value="Receptor-binding domain of short tail fibre protein gp12"/>
    <property type="match status" value="1"/>
</dbReference>